<organism evidence="2 3">
    <name type="scientific">Nonlabens agnitus</name>
    <dbReference type="NCBI Taxonomy" id="870484"/>
    <lineage>
        <taxon>Bacteria</taxon>
        <taxon>Pseudomonadati</taxon>
        <taxon>Bacteroidota</taxon>
        <taxon>Flavobacteriia</taxon>
        <taxon>Flavobacteriales</taxon>
        <taxon>Flavobacteriaceae</taxon>
        <taxon>Nonlabens</taxon>
    </lineage>
</organism>
<evidence type="ECO:0000313" key="3">
    <source>
        <dbReference type="Proteomes" id="UP000239532"/>
    </source>
</evidence>
<keyword evidence="3" id="KW-1185">Reference proteome</keyword>
<gene>
    <name evidence="2" type="ORF">BST86_08040</name>
</gene>
<dbReference type="EMBL" id="MQUC01000003">
    <property type="protein sequence ID" value="PRP67054.1"/>
    <property type="molecule type" value="Genomic_DNA"/>
</dbReference>
<evidence type="ECO:0000256" key="1">
    <source>
        <dbReference type="SAM" id="SignalP"/>
    </source>
</evidence>
<evidence type="ECO:0000313" key="2">
    <source>
        <dbReference type="EMBL" id="PRP67054.1"/>
    </source>
</evidence>
<sequence>MKDIAFLIIICLFVFHAHSQVGIGTAHPDSSTLLHVDDGSGTKGILIPKVQIDDVTTAAPLTTTPQLGTLVFNDNGPNSPGFYYWDATKWVQLISNDTDETIYTKNGTLSEDRTVNMDGNELLFSNSAGRTLKLIPADPADINAPFTFQTNNSYNFVTDAKDALTIDNSGRVGVDRIDPIMPLHVGGATGTIRVDGLNTTNNSNNIAADPVPVYVNNDGDLVTQPPLIQSFMLLNLRDFTNEVVITSNDGSSQDIDLNTSSITLTQRSLVHYSYQFSVVITRADGTALTDGASRLFRAWFTVDGDNTNHYGYNTGTYTNNPDVNNASGTYASGFYYLNGSGYVELDAGTHNITLTARGFGAGFDFRMRFGTTTYDSIQAVVHR</sequence>
<dbReference type="AlphaFoldDB" id="A0A2S9WUC0"/>
<dbReference type="OrthoDB" id="1430919at2"/>
<dbReference type="RefSeq" id="WP_105982830.1">
    <property type="nucleotide sequence ID" value="NZ_MQUC01000003.1"/>
</dbReference>
<dbReference type="Proteomes" id="UP000239532">
    <property type="component" value="Unassembled WGS sequence"/>
</dbReference>
<keyword evidence="1" id="KW-0732">Signal</keyword>
<proteinExistence type="predicted"/>
<feature type="signal peptide" evidence="1">
    <location>
        <begin position="1"/>
        <end position="19"/>
    </location>
</feature>
<comment type="caution">
    <text evidence="2">The sequence shown here is derived from an EMBL/GenBank/DDBJ whole genome shotgun (WGS) entry which is preliminary data.</text>
</comment>
<reference evidence="2 3" key="1">
    <citation type="submission" date="2016-11" db="EMBL/GenBank/DDBJ databases">
        <title>Trade-off between light-utilization and light-protection in marine flavobacteria.</title>
        <authorList>
            <person name="Kumagai Y."/>
        </authorList>
    </citation>
    <scope>NUCLEOTIDE SEQUENCE [LARGE SCALE GENOMIC DNA]</scope>
    <source>
        <strain evidence="2 3">JCM 17109</strain>
    </source>
</reference>
<feature type="chain" id="PRO_5015485332" evidence="1">
    <location>
        <begin position="20"/>
        <end position="383"/>
    </location>
</feature>
<name>A0A2S9WUC0_9FLAO</name>
<accession>A0A2S9WUC0</accession>
<protein>
    <submittedName>
        <fullName evidence="2">Uncharacterized protein</fullName>
    </submittedName>
</protein>